<evidence type="ECO:0000313" key="1">
    <source>
        <dbReference type="EMBL" id="MBB5707094.1"/>
    </source>
</evidence>
<organism evidence="1 2">
    <name type="scientific">Sphingopyxis panaciterrulae</name>
    <dbReference type="NCBI Taxonomy" id="462372"/>
    <lineage>
        <taxon>Bacteria</taxon>
        <taxon>Pseudomonadati</taxon>
        <taxon>Pseudomonadota</taxon>
        <taxon>Alphaproteobacteria</taxon>
        <taxon>Sphingomonadales</taxon>
        <taxon>Sphingomonadaceae</taxon>
        <taxon>Sphingopyxis</taxon>
    </lineage>
</organism>
<dbReference type="Proteomes" id="UP000537161">
    <property type="component" value="Unassembled WGS sequence"/>
</dbReference>
<name>A0A7W9B6C8_9SPHN</name>
<comment type="caution">
    <text evidence="1">The sequence shown here is derived from an EMBL/GenBank/DDBJ whole genome shotgun (WGS) entry which is preliminary data.</text>
</comment>
<sequence>MQTSSPPASEAYEWQPCFLLFPRIGKLMDRHGLRTRVILPGGYYARRSRTFGTWIYRKARAQNPPRLDGKRVA</sequence>
<keyword evidence="2" id="KW-1185">Reference proteome</keyword>
<dbReference type="AlphaFoldDB" id="A0A7W9B6C8"/>
<reference evidence="1 2" key="1">
    <citation type="submission" date="2020-08" db="EMBL/GenBank/DDBJ databases">
        <title>Genomic Encyclopedia of Type Strains, Phase IV (KMG-IV): sequencing the most valuable type-strain genomes for metagenomic binning, comparative biology and taxonomic classification.</title>
        <authorList>
            <person name="Goeker M."/>
        </authorList>
    </citation>
    <scope>NUCLEOTIDE SEQUENCE [LARGE SCALE GENOMIC DNA]</scope>
    <source>
        <strain evidence="1 2">DSM 27163</strain>
    </source>
</reference>
<proteinExistence type="predicted"/>
<evidence type="ECO:0000313" key="2">
    <source>
        <dbReference type="Proteomes" id="UP000537161"/>
    </source>
</evidence>
<dbReference type="EMBL" id="JACIJH010000007">
    <property type="protein sequence ID" value="MBB5707094.1"/>
    <property type="molecule type" value="Genomic_DNA"/>
</dbReference>
<dbReference type="RefSeq" id="WP_184098621.1">
    <property type="nucleotide sequence ID" value="NZ_JACIJH010000007.1"/>
</dbReference>
<protein>
    <submittedName>
        <fullName evidence="1">Uncharacterized protein</fullName>
    </submittedName>
</protein>
<gene>
    <name evidence="1" type="ORF">FHR21_002456</name>
</gene>
<accession>A0A7W9B6C8</accession>